<gene>
    <name evidence="4" type="ORF">FBUS_09378</name>
</gene>
<feature type="compositionally biased region" description="Basic and acidic residues" evidence="2">
    <location>
        <begin position="119"/>
        <end position="145"/>
    </location>
</feature>
<evidence type="ECO:0000313" key="5">
    <source>
        <dbReference type="Proteomes" id="UP000728185"/>
    </source>
</evidence>
<dbReference type="SMART" id="SM00271">
    <property type="entry name" value="DnaJ"/>
    <property type="match status" value="1"/>
</dbReference>
<proteinExistence type="predicted"/>
<dbReference type="Pfam" id="PF00226">
    <property type="entry name" value="DnaJ"/>
    <property type="match status" value="1"/>
</dbReference>
<name>A0A8E0RTJ0_9TREM</name>
<feature type="domain" description="J" evidence="3">
    <location>
        <begin position="11"/>
        <end position="78"/>
    </location>
</feature>
<evidence type="ECO:0000313" key="4">
    <source>
        <dbReference type="EMBL" id="KAA0190114.1"/>
    </source>
</evidence>
<dbReference type="OrthoDB" id="376357at2759"/>
<dbReference type="Gene3D" id="1.10.287.110">
    <property type="entry name" value="DnaJ domain"/>
    <property type="match status" value="1"/>
</dbReference>
<evidence type="ECO:0000259" key="3">
    <source>
        <dbReference type="PROSITE" id="PS50076"/>
    </source>
</evidence>
<sequence>MTIPNEQSVRELCRVLEVQADVTVQDLKKAYYRLAKKIHPDKNPDDALATSHFVVVSSAYQTLRDELRASRSNPNGTGVNGGNESASSCTKNPRTFVSGANKTRTPTFQQQHRGRQKSCPKDNHRVHNQHPREQQNEPREQEQQHFESSPVDQLITRLLGASLYSTGADSDAIWIRSARLCSSSHSPNVESDYHQTIWGIVEKNNSRVQDPGVLKMIGGLSHCHWEKKLNEIASSVGYERITIV</sequence>
<dbReference type="SUPFAM" id="SSF46565">
    <property type="entry name" value="Chaperone J-domain"/>
    <property type="match status" value="1"/>
</dbReference>
<dbReference type="PROSITE" id="PS50076">
    <property type="entry name" value="DNAJ_2"/>
    <property type="match status" value="1"/>
</dbReference>
<dbReference type="Proteomes" id="UP000728185">
    <property type="component" value="Unassembled WGS sequence"/>
</dbReference>
<dbReference type="AlphaFoldDB" id="A0A8E0RTJ0"/>
<evidence type="ECO:0000256" key="1">
    <source>
        <dbReference type="ARBA" id="ARBA00023186"/>
    </source>
</evidence>
<dbReference type="PANTHER" id="PTHR44145:SF3">
    <property type="entry name" value="DNAJ HOMOLOG SUBFAMILY A MEMBER 3, MITOCHONDRIAL"/>
    <property type="match status" value="1"/>
</dbReference>
<keyword evidence="5" id="KW-1185">Reference proteome</keyword>
<dbReference type="InterPro" id="IPR036869">
    <property type="entry name" value="J_dom_sf"/>
</dbReference>
<dbReference type="CDD" id="cd06257">
    <property type="entry name" value="DnaJ"/>
    <property type="match status" value="1"/>
</dbReference>
<dbReference type="EMBL" id="LUCM01007354">
    <property type="protein sequence ID" value="KAA0190114.1"/>
    <property type="molecule type" value="Genomic_DNA"/>
</dbReference>
<protein>
    <recommendedName>
        <fullName evidence="3">J domain-containing protein</fullName>
    </recommendedName>
</protein>
<comment type="caution">
    <text evidence="4">The sequence shown here is derived from an EMBL/GenBank/DDBJ whole genome shotgun (WGS) entry which is preliminary data.</text>
</comment>
<reference evidence="4" key="1">
    <citation type="submission" date="2019-05" db="EMBL/GenBank/DDBJ databases">
        <title>Annotation for the trematode Fasciolopsis buski.</title>
        <authorList>
            <person name="Choi Y.-J."/>
        </authorList>
    </citation>
    <scope>NUCLEOTIDE SEQUENCE</scope>
    <source>
        <strain evidence="4">HT</strain>
        <tissue evidence="4">Whole worm</tissue>
    </source>
</reference>
<organism evidence="4 5">
    <name type="scientific">Fasciolopsis buskii</name>
    <dbReference type="NCBI Taxonomy" id="27845"/>
    <lineage>
        <taxon>Eukaryota</taxon>
        <taxon>Metazoa</taxon>
        <taxon>Spiralia</taxon>
        <taxon>Lophotrochozoa</taxon>
        <taxon>Platyhelminthes</taxon>
        <taxon>Trematoda</taxon>
        <taxon>Digenea</taxon>
        <taxon>Plagiorchiida</taxon>
        <taxon>Echinostomata</taxon>
        <taxon>Echinostomatoidea</taxon>
        <taxon>Fasciolidae</taxon>
        <taxon>Fasciolopsis</taxon>
    </lineage>
</organism>
<feature type="compositionally biased region" description="Polar residues" evidence="2">
    <location>
        <begin position="70"/>
        <end position="111"/>
    </location>
</feature>
<feature type="region of interest" description="Disordered" evidence="2">
    <location>
        <begin position="69"/>
        <end position="150"/>
    </location>
</feature>
<keyword evidence="1" id="KW-0143">Chaperone</keyword>
<dbReference type="InterPro" id="IPR051938">
    <property type="entry name" value="Apopto_cytoskel_mod"/>
</dbReference>
<dbReference type="PRINTS" id="PR00625">
    <property type="entry name" value="JDOMAIN"/>
</dbReference>
<dbReference type="InterPro" id="IPR001623">
    <property type="entry name" value="DnaJ_domain"/>
</dbReference>
<dbReference type="PANTHER" id="PTHR44145">
    <property type="entry name" value="DNAJ HOMOLOG SUBFAMILY A MEMBER 3, MITOCHONDRIAL"/>
    <property type="match status" value="1"/>
</dbReference>
<evidence type="ECO:0000256" key="2">
    <source>
        <dbReference type="SAM" id="MobiDB-lite"/>
    </source>
</evidence>
<accession>A0A8E0RTJ0</accession>